<evidence type="ECO:0000313" key="10">
    <source>
        <dbReference type="EMBL" id="PWR74018.1"/>
    </source>
</evidence>
<feature type="binding site" evidence="8">
    <location>
        <position position="66"/>
    </location>
    <ligand>
        <name>S-adenosyl-L-methionine</name>
        <dbReference type="ChEBI" id="CHEBI:59789"/>
    </ligand>
</feature>
<keyword evidence="8" id="KW-0862">Zinc</keyword>
<name>A0A2V2NC34_9EURY</name>
<evidence type="ECO:0000256" key="4">
    <source>
        <dbReference type="ARBA" id="ARBA00022691"/>
    </source>
</evidence>
<dbReference type="EC" id="2.1.1.216" evidence="7 8"/>
<comment type="catalytic activity">
    <reaction evidence="8">
        <text>guanosine(26) in tRNA + 2 S-adenosyl-L-methionine = N(2)-dimethylguanosine(26) in tRNA + 2 S-adenosyl-L-homocysteine + 2 H(+)</text>
        <dbReference type="Rhea" id="RHEA:43140"/>
        <dbReference type="Rhea" id="RHEA-COMP:10359"/>
        <dbReference type="Rhea" id="RHEA-COMP:10360"/>
        <dbReference type="ChEBI" id="CHEBI:15378"/>
        <dbReference type="ChEBI" id="CHEBI:57856"/>
        <dbReference type="ChEBI" id="CHEBI:59789"/>
        <dbReference type="ChEBI" id="CHEBI:74269"/>
        <dbReference type="ChEBI" id="CHEBI:74513"/>
        <dbReference type="EC" id="2.1.1.216"/>
    </reaction>
</comment>
<dbReference type="Gene3D" id="3.40.50.150">
    <property type="entry name" value="Vaccinia Virus protein VP39"/>
    <property type="match status" value="1"/>
</dbReference>
<dbReference type="InterPro" id="IPR022923">
    <property type="entry name" value="TRM1_arc_bac"/>
</dbReference>
<feature type="binding site" evidence="8">
    <location>
        <position position="108"/>
    </location>
    <ligand>
        <name>S-adenosyl-L-methionine</name>
        <dbReference type="ChEBI" id="CHEBI:59789"/>
    </ligand>
</feature>
<dbReference type="Proteomes" id="UP000245657">
    <property type="component" value="Unassembled WGS sequence"/>
</dbReference>
<keyword evidence="3 8" id="KW-0808">Transferase</keyword>
<evidence type="ECO:0000256" key="9">
    <source>
        <dbReference type="PROSITE-ProRule" id="PRU00958"/>
    </source>
</evidence>
<evidence type="ECO:0000256" key="2">
    <source>
        <dbReference type="ARBA" id="ARBA00022603"/>
    </source>
</evidence>
<feature type="binding site" evidence="8">
    <location>
        <position position="256"/>
    </location>
    <ligand>
        <name>Zn(2+)</name>
        <dbReference type="ChEBI" id="CHEBI:29105"/>
    </ligand>
</feature>
<dbReference type="GO" id="GO:0002940">
    <property type="term" value="P:tRNA N2-guanine methylation"/>
    <property type="evidence" value="ECO:0007669"/>
    <property type="project" value="TreeGrafter"/>
</dbReference>
<evidence type="ECO:0000256" key="8">
    <source>
        <dbReference type="HAMAP-Rule" id="MF_00290"/>
    </source>
</evidence>
<feature type="binding site" evidence="8">
    <location>
        <position position="109"/>
    </location>
    <ligand>
        <name>S-adenosyl-L-methionine</name>
        <dbReference type="ChEBI" id="CHEBI:59789"/>
    </ligand>
</feature>
<evidence type="ECO:0000256" key="3">
    <source>
        <dbReference type="ARBA" id="ARBA00022679"/>
    </source>
</evidence>
<evidence type="ECO:0000256" key="6">
    <source>
        <dbReference type="ARBA" id="ARBA00022884"/>
    </source>
</evidence>
<organism evidence="10 11">
    <name type="scientific">Methanospirillum lacunae</name>
    <dbReference type="NCBI Taxonomy" id="668570"/>
    <lineage>
        <taxon>Archaea</taxon>
        <taxon>Methanobacteriati</taxon>
        <taxon>Methanobacteriota</taxon>
        <taxon>Stenosarchaea group</taxon>
        <taxon>Methanomicrobia</taxon>
        <taxon>Methanomicrobiales</taxon>
        <taxon>Methanospirillaceae</taxon>
        <taxon>Methanospirillum</taxon>
    </lineage>
</organism>
<dbReference type="InterPro" id="IPR029063">
    <property type="entry name" value="SAM-dependent_MTases_sf"/>
</dbReference>
<feature type="binding site" evidence="8">
    <location>
        <position position="237"/>
    </location>
    <ligand>
        <name>Zn(2+)</name>
        <dbReference type="ChEBI" id="CHEBI:29105"/>
    </ligand>
</feature>
<evidence type="ECO:0000256" key="5">
    <source>
        <dbReference type="ARBA" id="ARBA00022694"/>
    </source>
</evidence>
<comment type="similarity">
    <text evidence="8 9">Belongs to the class I-like SAM-binding methyltransferase superfamily. Trm1 family.</text>
</comment>
<keyword evidence="6 8" id="KW-0694">RNA-binding</keyword>
<dbReference type="GO" id="GO:0000049">
    <property type="term" value="F:tRNA binding"/>
    <property type="evidence" value="ECO:0007669"/>
    <property type="project" value="UniProtKB-UniRule"/>
</dbReference>
<dbReference type="PROSITE" id="PS51626">
    <property type="entry name" value="SAM_MT_TRM1"/>
    <property type="match status" value="1"/>
</dbReference>
<dbReference type="PANTHER" id="PTHR10631">
    <property type="entry name" value="N 2 ,N 2 -DIMETHYLGUANOSINE TRNA METHYLTRANSFERASE"/>
    <property type="match status" value="1"/>
</dbReference>
<dbReference type="GO" id="GO:0160104">
    <property type="term" value="F:tRNA (guanine(26)-N2)-dimethyltransferase activity"/>
    <property type="evidence" value="ECO:0007669"/>
    <property type="project" value="UniProtKB-UniRule"/>
</dbReference>
<dbReference type="EMBL" id="QGMY01000002">
    <property type="protein sequence ID" value="PWR74018.1"/>
    <property type="molecule type" value="Genomic_DNA"/>
</dbReference>
<dbReference type="RefSeq" id="WP_109967297.1">
    <property type="nucleotide sequence ID" value="NZ_CP176093.1"/>
</dbReference>
<dbReference type="GeneID" id="97549366"/>
<evidence type="ECO:0000256" key="1">
    <source>
        <dbReference type="ARBA" id="ARBA00022555"/>
    </source>
</evidence>
<dbReference type="Pfam" id="PF02005">
    <property type="entry name" value="TRM"/>
    <property type="match status" value="1"/>
</dbReference>
<dbReference type="InterPro" id="IPR042296">
    <property type="entry name" value="tRNA_met_Trm1_C"/>
</dbReference>
<comment type="caution">
    <text evidence="10">The sequence shown here is derived from an EMBL/GenBank/DDBJ whole genome shotgun (WGS) entry which is preliminary data.</text>
</comment>
<gene>
    <name evidence="8" type="primary">trm1</name>
    <name evidence="10" type="ORF">DK846_02315</name>
</gene>
<dbReference type="OrthoDB" id="372177at2157"/>
<reference evidence="10 11" key="1">
    <citation type="submission" date="2018-05" db="EMBL/GenBank/DDBJ databases">
        <title>Draft genome of Methanospirillum lacunae Ki8-1.</title>
        <authorList>
            <person name="Dueholm M.S."/>
            <person name="Nielsen P.H."/>
            <person name="Bakmann L.F."/>
            <person name="Otzen D.E."/>
        </authorList>
    </citation>
    <scope>NUCLEOTIDE SEQUENCE [LARGE SCALE GENOMIC DNA]</scope>
    <source>
        <strain evidence="10 11">Ki8-1</strain>
    </source>
</reference>
<dbReference type="GO" id="GO:0046872">
    <property type="term" value="F:metal ion binding"/>
    <property type="evidence" value="ECO:0007669"/>
    <property type="project" value="UniProtKB-KW"/>
</dbReference>
<keyword evidence="11" id="KW-1185">Reference proteome</keyword>
<feature type="binding site" evidence="8">
    <location>
        <position position="240"/>
    </location>
    <ligand>
        <name>Zn(2+)</name>
        <dbReference type="ChEBI" id="CHEBI:29105"/>
    </ligand>
</feature>
<dbReference type="HAMAP" id="MF_00290">
    <property type="entry name" value="tRNA_dimethyltr_TRM1"/>
    <property type="match status" value="1"/>
</dbReference>
<keyword evidence="2 8" id="KW-0489">Methyltransferase</keyword>
<comment type="function">
    <text evidence="8">Dimethylates a single guanine residue at position 26 of a number of tRNAs using S-adenosyl-L-methionine as donor of the methyl groups.</text>
</comment>
<dbReference type="SUPFAM" id="SSF53335">
    <property type="entry name" value="S-adenosyl-L-methionine-dependent methyltransferases"/>
    <property type="match status" value="1"/>
</dbReference>
<dbReference type="AlphaFoldDB" id="A0A2V2NC34"/>
<dbReference type="PANTHER" id="PTHR10631:SF3">
    <property type="entry name" value="TRNA (GUANINE(26)-N(2))-DIMETHYLTRANSFERASE"/>
    <property type="match status" value="1"/>
</dbReference>
<feature type="binding site" evidence="8">
    <location>
        <position position="41"/>
    </location>
    <ligand>
        <name>S-adenosyl-L-methionine</name>
        <dbReference type="ChEBI" id="CHEBI:59789"/>
    </ligand>
</feature>
<dbReference type="Gene3D" id="3.30.56.70">
    <property type="entry name" value="N2,N2-dimethylguanosine tRNA methyltransferase, C-terminal domain"/>
    <property type="match status" value="1"/>
</dbReference>
<sequence>MELELIEEGKTTLWVPIHDSTATFPPGSAPIFYNPRMALNRDATVIVAACTEPRTYLDAMGASGIRGCRVGYETGTTVTINDRDPDATTLIKKNIDHLGIDASATCRDANALMSEEPFDFVDLDPFGTPAPFIDAGIRSSVRMIGITATDTAPLCGAHLKAGIRRYMARPMNTDYHAEVGLRILLGYAARMTARYDRGIIPQFCFAHEHFVRLHLKLARGTQAADQTLAQMGYIYQCTGCPYRTEGSGFFPEPKVCPHCGKQLNTIGPLWTGAIQDPEFLSVMNERLPGSGISSPDELGKILTCCMQEPVISFSYDYHKLAKAYRVSPGPIAGVLESLQNMGYSASRVHYSGYCIKTNAPLETLRDCLTAQ</sequence>
<protein>
    <recommendedName>
        <fullName evidence="7 8">tRNA (guanine(26)-N(2))-dimethyltransferase</fullName>
        <ecNumber evidence="7 8">2.1.1.216</ecNumber>
    </recommendedName>
    <alternativeName>
        <fullName evidence="8">tRNA 2,2-dimethylguanosine-26 methyltransferase</fullName>
    </alternativeName>
    <alternativeName>
        <fullName evidence="8">tRNA(guanine-26,N(2)-N(2)) methyltransferase</fullName>
    </alternativeName>
    <alternativeName>
        <fullName evidence="8">tRNA(m(2,2)G26)dimethyltransferase</fullName>
    </alternativeName>
</protein>
<accession>A0A2V2NC34</accession>
<feature type="binding site" evidence="8">
    <location>
        <position position="82"/>
    </location>
    <ligand>
        <name>S-adenosyl-L-methionine</name>
        <dbReference type="ChEBI" id="CHEBI:59789"/>
    </ligand>
</feature>
<keyword evidence="8" id="KW-0479">Metal-binding</keyword>
<keyword evidence="1 8" id="KW-0820">tRNA-binding</keyword>
<proteinExistence type="inferred from homology"/>
<keyword evidence="5 8" id="KW-0819">tRNA processing</keyword>
<dbReference type="NCBIfam" id="TIGR00308">
    <property type="entry name" value="TRM1"/>
    <property type="match status" value="1"/>
</dbReference>
<feature type="binding site" evidence="8">
    <location>
        <position position="259"/>
    </location>
    <ligand>
        <name>Zn(2+)</name>
        <dbReference type="ChEBI" id="CHEBI:29105"/>
    </ligand>
</feature>
<evidence type="ECO:0000256" key="7">
    <source>
        <dbReference type="ARBA" id="ARBA00039099"/>
    </source>
</evidence>
<dbReference type="InterPro" id="IPR002905">
    <property type="entry name" value="Trm1"/>
</dbReference>
<keyword evidence="4 8" id="KW-0949">S-adenosyl-L-methionine</keyword>
<evidence type="ECO:0000313" key="11">
    <source>
        <dbReference type="Proteomes" id="UP000245657"/>
    </source>
</evidence>